<accession>U3ADG1</accession>
<sequence length="69" mass="7264">MDGPGAAIRILPEGYRQNDCDPGAWMRGHHHGSACITADAVVRLRIAPKVSRFVKTNGEGPGISARAGP</sequence>
<dbReference type="STRING" id="1337093.MBELCI_1766"/>
<name>U3ADG1_9RHOB</name>
<dbReference type="Proteomes" id="UP000016566">
    <property type="component" value="Unassembled WGS sequence"/>
</dbReference>
<proteinExistence type="predicted"/>
<gene>
    <name evidence="1" type="ORF">MBELCI_1766</name>
</gene>
<dbReference type="RefSeq" id="WP_021693816.1">
    <property type="nucleotide sequence ID" value="NZ_BATB01000019.1"/>
</dbReference>
<organism evidence="1 2">
    <name type="scientific">Limimaricola cinnabarinus LL-001</name>
    <dbReference type="NCBI Taxonomy" id="1337093"/>
    <lineage>
        <taxon>Bacteria</taxon>
        <taxon>Pseudomonadati</taxon>
        <taxon>Pseudomonadota</taxon>
        <taxon>Alphaproteobacteria</taxon>
        <taxon>Rhodobacterales</taxon>
        <taxon>Paracoccaceae</taxon>
        <taxon>Limimaricola</taxon>
    </lineage>
</organism>
<evidence type="ECO:0000313" key="1">
    <source>
        <dbReference type="EMBL" id="GAD55714.1"/>
    </source>
</evidence>
<comment type="caution">
    <text evidence="1">The sequence shown here is derived from an EMBL/GenBank/DDBJ whole genome shotgun (WGS) entry which is preliminary data.</text>
</comment>
<reference evidence="1" key="1">
    <citation type="journal article" date="2013" name="Genome Announc.">
        <title>Draft Genome Sequence of Loktanella cinnabarina LL-001T, Isolated from Deep-Sea Floor Sediment.</title>
        <authorList>
            <person name="Nishi S."/>
            <person name="Tsubouchi T."/>
            <person name="Takaki Y."/>
            <person name="Koyanagi R."/>
            <person name="Satoh N."/>
            <person name="Maruyama T."/>
            <person name="Hatada Y."/>
        </authorList>
    </citation>
    <scope>NUCLEOTIDE SEQUENCE [LARGE SCALE GENOMIC DNA]</scope>
    <source>
        <strain evidence="1">LL-001</strain>
    </source>
</reference>
<keyword evidence="2" id="KW-1185">Reference proteome</keyword>
<protein>
    <submittedName>
        <fullName evidence="1">Uncharacterized protein</fullName>
    </submittedName>
</protein>
<dbReference type="EMBL" id="BATB01000019">
    <property type="protein sequence ID" value="GAD55714.1"/>
    <property type="molecule type" value="Genomic_DNA"/>
</dbReference>
<dbReference type="AlphaFoldDB" id="U3ADG1"/>
<evidence type="ECO:0000313" key="2">
    <source>
        <dbReference type="Proteomes" id="UP000016566"/>
    </source>
</evidence>